<dbReference type="GO" id="GO:0003677">
    <property type="term" value="F:DNA binding"/>
    <property type="evidence" value="ECO:0007669"/>
    <property type="project" value="UniProtKB-KW"/>
</dbReference>
<dbReference type="InterPro" id="IPR050707">
    <property type="entry name" value="HTH_MetabolicPath_Reg"/>
</dbReference>
<dbReference type="Gene3D" id="1.10.10.10">
    <property type="entry name" value="Winged helix-like DNA-binding domain superfamily/Winged helix DNA-binding domain"/>
    <property type="match status" value="1"/>
</dbReference>
<keyword evidence="3" id="KW-0804">Transcription</keyword>
<accession>A0A839DYG5</accession>
<dbReference type="GO" id="GO:0003700">
    <property type="term" value="F:DNA-binding transcription factor activity"/>
    <property type="evidence" value="ECO:0007669"/>
    <property type="project" value="TreeGrafter"/>
</dbReference>
<dbReference type="InterPro" id="IPR029016">
    <property type="entry name" value="GAF-like_dom_sf"/>
</dbReference>
<dbReference type="InterPro" id="IPR005471">
    <property type="entry name" value="Tscrpt_reg_IclR_N"/>
</dbReference>
<dbReference type="Proteomes" id="UP000569329">
    <property type="component" value="Unassembled WGS sequence"/>
</dbReference>
<evidence type="ECO:0000256" key="3">
    <source>
        <dbReference type="ARBA" id="ARBA00023163"/>
    </source>
</evidence>
<evidence type="ECO:0000259" key="4">
    <source>
        <dbReference type="PROSITE" id="PS51077"/>
    </source>
</evidence>
<evidence type="ECO:0000256" key="1">
    <source>
        <dbReference type="ARBA" id="ARBA00023015"/>
    </source>
</evidence>
<comment type="caution">
    <text evidence="6">The sequence shown here is derived from an EMBL/GenBank/DDBJ whole genome shotgun (WGS) entry which is preliminary data.</text>
</comment>
<evidence type="ECO:0000256" key="2">
    <source>
        <dbReference type="ARBA" id="ARBA00023125"/>
    </source>
</evidence>
<dbReference type="Gene3D" id="3.30.450.40">
    <property type="match status" value="1"/>
</dbReference>
<dbReference type="InterPro" id="IPR036388">
    <property type="entry name" value="WH-like_DNA-bd_sf"/>
</dbReference>
<dbReference type="AlphaFoldDB" id="A0A839DYG5"/>
<dbReference type="GO" id="GO:0045892">
    <property type="term" value="P:negative regulation of DNA-templated transcription"/>
    <property type="evidence" value="ECO:0007669"/>
    <property type="project" value="TreeGrafter"/>
</dbReference>
<organism evidence="6 7">
    <name type="scientific">Halosaccharopolyspora lacisalsi</name>
    <dbReference type="NCBI Taxonomy" id="1000566"/>
    <lineage>
        <taxon>Bacteria</taxon>
        <taxon>Bacillati</taxon>
        <taxon>Actinomycetota</taxon>
        <taxon>Actinomycetes</taxon>
        <taxon>Pseudonocardiales</taxon>
        <taxon>Pseudonocardiaceae</taxon>
        <taxon>Halosaccharopolyspora</taxon>
    </lineage>
</organism>
<gene>
    <name evidence="6" type="ORF">FHX42_003135</name>
</gene>
<evidence type="ECO:0000259" key="5">
    <source>
        <dbReference type="PROSITE" id="PS51078"/>
    </source>
</evidence>
<dbReference type="Pfam" id="PF09339">
    <property type="entry name" value="HTH_IclR"/>
    <property type="match status" value="1"/>
</dbReference>
<dbReference type="SUPFAM" id="SSF46785">
    <property type="entry name" value="Winged helix' DNA-binding domain"/>
    <property type="match status" value="1"/>
</dbReference>
<dbReference type="PANTHER" id="PTHR30136:SF2">
    <property type="entry name" value="TRANSCRIPTIONAL REGULATOR ICLR"/>
    <property type="match status" value="1"/>
</dbReference>
<keyword evidence="2 6" id="KW-0238">DNA-binding</keyword>
<protein>
    <submittedName>
        <fullName evidence="6">DNA-binding IclR family transcriptional regulator</fullName>
    </submittedName>
</protein>
<sequence length="248" mass="27110">MERAFDILELFLDEHELNPPEITARLGLPRTTVHELVSTLVEREYLTPATRDSSRFRLGVRGFQLGSAYAERLDLAREGQLVAEGIAEKCHETVHIAVREGTEVLYVAKVDSTHPVRMVSAVGRRLPAHCTAVGKALLATLPRKRVDELYADTGLIAMTDNSITSRRALHGELEEIRAGDGVAREHCESNDAVACVAAPVRDHSGAVVAAVSISAPILRFDDDVEAFLRDLARQGADELSHRLGFLAS</sequence>
<dbReference type="SMART" id="SM00346">
    <property type="entry name" value="HTH_ICLR"/>
    <property type="match status" value="1"/>
</dbReference>
<dbReference type="PROSITE" id="PS51078">
    <property type="entry name" value="ICLR_ED"/>
    <property type="match status" value="1"/>
</dbReference>
<feature type="domain" description="HTH iclR-type" evidence="4">
    <location>
        <begin position="1"/>
        <end position="60"/>
    </location>
</feature>
<proteinExistence type="predicted"/>
<feature type="domain" description="IclR-ED" evidence="5">
    <location>
        <begin position="61"/>
        <end position="245"/>
    </location>
</feature>
<evidence type="ECO:0000313" key="7">
    <source>
        <dbReference type="Proteomes" id="UP000569329"/>
    </source>
</evidence>
<dbReference type="PANTHER" id="PTHR30136">
    <property type="entry name" value="HELIX-TURN-HELIX TRANSCRIPTIONAL REGULATOR, ICLR FAMILY"/>
    <property type="match status" value="1"/>
</dbReference>
<dbReference type="InterPro" id="IPR036390">
    <property type="entry name" value="WH_DNA-bd_sf"/>
</dbReference>
<keyword evidence="1" id="KW-0805">Transcription regulation</keyword>
<name>A0A839DYG5_9PSEU</name>
<dbReference type="EMBL" id="JACGWZ010000004">
    <property type="protein sequence ID" value="MBA8825769.1"/>
    <property type="molecule type" value="Genomic_DNA"/>
</dbReference>
<dbReference type="PROSITE" id="PS51077">
    <property type="entry name" value="HTH_ICLR"/>
    <property type="match status" value="1"/>
</dbReference>
<reference evidence="6 7" key="1">
    <citation type="submission" date="2020-07" db="EMBL/GenBank/DDBJ databases">
        <title>Sequencing the genomes of 1000 actinobacteria strains.</title>
        <authorList>
            <person name="Klenk H.-P."/>
        </authorList>
    </citation>
    <scope>NUCLEOTIDE SEQUENCE [LARGE SCALE GENOMIC DNA]</scope>
    <source>
        <strain evidence="6 7">DSM 45975</strain>
    </source>
</reference>
<dbReference type="Pfam" id="PF01614">
    <property type="entry name" value="IclR_C"/>
    <property type="match status" value="1"/>
</dbReference>
<dbReference type="SUPFAM" id="SSF55781">
    <property type="entry name" value="GAF domain-like"/>
    <property type="match status" value="1"/>
</dbReference>
<evidence type="ECO:0000313" key="6">
    <source>
        <dbReference type="EMBL" id="MBA8825769.1"/>
    </source>
</evidence>
<dbReference type="InterPro" id="IPR014757">
    <property type="entry name" value="Tscrpt_reg_IclR_C"/>
</dbReference>
<keyword evidence="7" id="KW-1185">Reference proteome</keyword>